<feature type="domain" description="Peptidase C1A papain C-terminal" evidence="2">
    <location>
        <begin position="36"/>
        <end position="107"/>
    </location>
</feature>
<name>A0A914P559_9BILA</name>
<dbReference type="Proteomes" id="UP000887578">
    <property type="component" value="Unplaced"/>
</dbReference>
<dbReference type="InterPro" id="IPR000668">
    <property type="entry name" value="Peptidase_C1A_C"/>
</dbReference>
<organism evidence="3 4">
    <name type="scientific">Panagrolaimus davidi</name>
    <dbReference type="NCBI Taxonomy" id="227884"/>
    <lineage>
        <taxon>Eukaryota</taxon>
        <taxon>Metazoa</taxon>
        <taxon>Ecdysozoa</taxon>
        <taxon>Nematoda</taxon>
        <taxon>Chromadorea</taxon>
        <taxon>Rhabditida</taxon>
        <taxon>Tylenchina</taxon>
        <taxon>Panagrolaimomorpha</taxon>
        <taxon>Panagrolaimoidea</taxon>
        <taxon>Panagrolaimidae</taxon>
        <taxon>Panagrolaimus</taxon>
    </lineage>
</organism>
<dbReference type="InterPro" id="IPR038765">
    <property type="entry name" value="Papain-like_cys_pep_sf"/>
</dbReference>
<evidence type="ECO:0000256" key="1">
    <source>
        <dbReference type="ARBA" id="ARBA00008455"/>
    </source>
</evidence>
<evidence type="ECO:0000259" key="2">
    <source>
        <dbReference type="Pfam" id="PF00112"/>
    </source>
</evidence>
<reference evidence="4" key="1">
    <citation type="submission" date="2022-11" db="UniProtKB">
        <authorList>
            <consortium name="WormBaseParasite"/>
        </authorList>
    </citation>
    <scope>IDENTIFICATION</scope>
</reference>
<dbReference type="Pfam" id="PF00112">
    <property type="entry name" value="Peptidase_C1"/>
    <property type="match status" value="1"/>
</dbReference>
<protein>
    <submittedName>
        <fullName evidence="4">Peptidase C1A papain C-terminal domain-containing protein</fullName>
    </submittedName>
</protein>
<dbReference type="AlphaFoldDB" id="A0A914P559"/>
<proteinExistence type="inferred from homology"/>
<keyword evidence="3" id="KW-1185">Reference proteome</keyword>
<dbReference type="GO" id="GO:0008234">
    <property type="term" value="F:cysteine-type peptidase activity"/>
    <property type="evidence" value="ECO:0007669"/>
    <property type="project" value="InterPro"/>
</dbReference>
<sequence length="119" mass="13097">MSDEELSEYTNGNPIDEPEFEVNTALSNNAAQKVSIPEYFDYRKLGKVTPVKESHSPHSCGACYAFATAAAIESQYLIHQNLNLDLSEQSLVDCDNHSSKCNGGSVKMNCLNEGLFFLT</sequence>
<dbReference type="PANTHER" id="PTHR12411">
    <property type="entry name" value="CYSTEINE PROTEASE FAMILY C1-RELATED"/>
    <property type="match status" value="1"/>
</dbReference>
<dbReference type="GO" id="GO:0006508">
    <property type="term" value="P:proteolysis"/>
    <property type="evidence" value="ECO:0007669"/>
    <property type="project" value="InterPro"/>
</dbReference>
<evidence type="ECO:0000313" key="4">
    <source>
        <dbReference type="WBParaSite" id="PDA_v2.g1247.t1"/>
    </source>
</evidence>
<comment type="similarity">
    <text evidence="1">Belongs to the peptidase C1 family.</text>
</comment>
<dbReference type="InterPro" id="IPR013128">
    <property type="entry name" value="Peptidase_C1A"/>
</dbReference>
<dbReference type="WBParaSite" id="PDA_v2.g1247.t1">
    <property type="protein sequence ID" value="PDA_v2.g1247.t1"/>
    <property type="gene ID" value="PDA_v2.g1247"/>
</dbReference>
<dbReference type="SUPFAM" id="SSF54001">
    <property type="entry name" value="Cysteine proteinases"/>
    <property type="match status" value="1"/>
</dbReference>
<dbReference type="Gene3D" id="3.90.70.10">
    <property type="entry name" value="Cysteine proteinases"/>
    <property type="match status" value="1"/>
</dbReference>
<accession>A0A914P559</accession>
<evidence type="ECO:0000313" key="3">
    <source>
        <dbReference type="Proteomes" id="UP000887578"/>
    </source>
</evidence>